<gene>
    <name evidence="3" type="ORF">PGQ11_015513</name>
</gene>
<evidence type="ECO:0000256" key="2">
    <source>
        <dbReference type="SAM" id="SignalP"/>
    </source>
</evidence>
<comment type="caution">
    <text evidence="3">The sequence shown here is derived from an EMBL/GenBank/DDBJ whole genome shotgun (WGS) entry which is preliminary data.</text>
</comment>
<feature type="chain" id="PRO_5047168112" evidence="2">
    <location>
        <begin position="25"/>
        <end position="390"/>
    </location>
</feature>
<proteinExistence type="predicted"/>
<dbReference type="EMBL" id="JAPCWZ010000010">
    <property type="protein sequence ID" value="KAK8849033.1"/>
    <property type="molecule type" value="Genomic_DNA"/>
</dbReference>
<evidence type="ECO:0000313" key="4">
    <source>
        <dbReference type="Proteomes" id="UP001390339"/>
    </source>
</evidence>
<protein>
    <submittedName>
        <fullName evidence="3">Uncharacterized protein</fullName>
    </submittedName>
</protein>
<keyword evidence="2" id="KW-0732">Signal</keyword>
<accession>A0ABR2HM17</accession>
<feature type="region of interest" description="Disordered" evidence="1">
    <location>
        <begin position="344"/>
        <end position="364"/>
    </location>
</feature>
<evidence type="ECO:0000313" key="3">
    <source>
        <dbReference type="EMBL" id="KAK8849033.1"/>
    </source>
</evidence>
<name>A0ABR2HM17_9PEZI</name>
<organism evidence="3 4">
    <name type="scientific">Apiospora arundinis</name>
    <dbReference type="NCBI Taxonomy" id="335852"/>
    <lineage>
        <taxon>Eukaryota</taxon>
        <taxon>Fungi</taxon>
        <taxon>Dikarya</taxon>
        <taxon>Ascomycota</taxon>
        <taxon>Pezizomycotina</taxon>
        <taxon>Sordariomycetes</taxon>
        <taxon>Xylariomycetidae</taxon>
        <taxon>Amphisphaeriales</taxon>
        <taxon>Apiosporaceae</taxon>
        <taxon>Apiospora</taxon>
    </lineage>
</organism>
<feature type="signal peptide" evidence="2">
    <location>
        <begin position="1"/>
        <end position="24"/>
    </location>
</feature>
<sequence>MHQSTSVVAALLGSAALLVSPVAAALDSSELDDPSVSFRTCSPLSVKADTPFLVKAVNYTRYHDTLGGGAFDPDAQWNSLQVYLAVTAGNKSLGCSHAQNPAKCDVPTTAPVCVLIDCVPLNQDPRHLSNGGATAVTDFVIPGGVPGGAGPDGPWYDLAITEFARHATGYRATLANLSATEWRKPELYGGNSSSLRYDNGWRGFNLTDMDPKALDGTFENTGFYPYELQGHPWPGLHRVPCAAYPCARKCADAALGTKFEAEWTRADYANARSCIDKCEGVDTVVNFCPDAYGGKQQVIDPQALGLDSQAALAAYVPDGCAVFQAEAFPAAAASYSASMASKTSSPSSASSATTSPTGKSGASGNVNVRDGVTAALAVFTVTMAAFVFSL</sequence>
<feature type="compositionally biased region" description="Low complexity" evidence="1">
    <location>
        <begin position="344"/>
        <end position="363"/>
    </location>
</feature>
<keyword evidence="4" id="KW-1185">Reference proteome</keyword>
<reference evidence="3 4" key="1">
    <citation type="journal article" date="2024" name="IMA Fungus">
        <title>Apiospora arundinis, a panoply of carbohydrate-active enzymes and secondary metabolites.</title>
        <authorList>
            <person name="Sorensen T."/>
            <person name="Petersen C."/>
            <person name="Muurmann A.T."/>
            <person name="Christiansen J.V."/>
            <person name="Brundto M.L."/>
            <person name="Overgaard C.K."/>
            <person name="Boysen A.T."/>
            <person name="Wollenberg R.D."/>
            <person name="Larsen T.O."/>
            <person name="Sorensen J.L."/>
            <person name="Nielsen K.L."/>
            <person name="Sondergaard T.E."/>
        </authorList>
    </citation>
    <scope>NUCLEOTIDE SEQUENCE [LARGE SCALE GENOMIC DNA]</scope>
    <source>
        <strain evidence="3 4">AAU 773</strain>
    </source>
</reference>
<dbReference type="Proteomes" id="UP001390339">
    <property type="component" value="Unassembled WGS sequence"/>
</dbReference>
<evidence type="ECO:0000256" key="1">
    <source>
        <dbReference type="SAM" id="MobiDB-lite"/>
    </source>
</evidence>